<protein>
    <submittedName>
        <fullName evidence="2">YycC family protein</fullName>
    </submittedName>
</protein>
<dbReference type="AlphaFoldDB" id="A0A3G3JUC4"/>
<dbReference type="InterPro" id="IPR025550">
    <property type="entry name" value="YycC"/>
</dbReference>
<organism evidence="2 3">
    <name type="scientific">Cohnella candidum</name>
    <dbReference type="NCBI Taxonomy" id="2674991"/>
    <lineage>
        <taxon>Bacteria</taxon>
        <taxon>Bacillati</taxon>
        <taxon>Bacillota</taxon>
        <taxon>Bacilli</taxon>
        <taxon>Bacillales</taxon>
        <taxon>Paenibacillaceae</taxon>
        <taxon>Cohnella</taxon>
    </lineage>
</organism>
<dbReference type="KEGG" id="coh:EAV92_04170"/>
<dbReference type="Proteomes" id="UP000269097">
    <property type="component" value="Chromosome"/>
</dbReference>
<dbReference type="EMBL" id="CP033433">
    <property type="protein sequence ID" value="AYQ71835.1"/>
    <property type="molecule type" value="Genomic_DNA"/>
</dbReference>
<proteinExistence type="predicted"/>
<feature type="region of interest" description="Disordered" evidence="1">
    <location>
        <begin position="43"/>
        <end position="64"/>
    </location>
</feature>
<gene>
    <name evidence="2" type="ORF">EAV92_04170</name>
</gene>
<evidence type="ECO:0000256" key="1">
    <source>
        <dbReference type="SAM" id="MobiDB-lite"/>
    </source>
</evidence>
<accession>A0A3G3JUC4</accession>
<dbReference type="RefSeq" id="WP_123039897.1">
    <property type="nucleotide sequence ID" value="NZ_CP033433.1"/>
</dbReference>
<keyword evidence="3" id="KW-1185">Reference proteome</keyword>
<evidence type="ECO:0000313" key="2">
    <source>
        <dbReference type="EMBL" id="AYQ71835.1"/>
    </source>
</evidence>
<evidence type="ECO:0000313" key="3">
    <source>
        <dbReference type="Proteomes" id="UP000269097"/>
    </source>
</evidence>
<reference evidence="2 3" key="1">
    <citation type="submission" date="2018-10" db="EMBL/GenBank/DDBJ databases">
        <title>Genome Sequence of Cohnella sp.</title>
        <authorList>
            <person name="Srinivasan S."/>
            <person name="Kim M.K."/>
        </authorList>
    </citation>
    <scope>NUCLEOTIDE SEQUENCE [LARGE SCALE GENOMIC DNA]</scope>
    <source>
        <strain evidence="2 3">18JY8-7</strain>
    </source>
</reference>
<name>A0A3G3JUC4_9BACL</name>
<sequence length="64" mass="7115">MKRMPISADTAVKLAAFMNVPLEHLMHMPQHIMLQKLAEMAMADAAQSQKKDETVSGEKPPENP</sequence>
<feature type="compositionally biased region" description="Basic and acidic residues" evidence="1">
    <location>
        <begin position="49"/>
        <end position="64"/>
    </location>
</feature>
<dbReference type="Pfam" id="PF14174">
    <property type="entry name" value="YycC"/>
    <property type="match status" value="1"/>
</dbReference>